<keyword evidence="4" id="KW-0378">Hydrolase</keyword>
<evidence type="ECO:0000259" key="3">
    <source>
        <dbReference type="Pfam" id="PF04909"/>
    </source>
</evidence>
<dbReference type="AlphaFoldDB" id="A0A2Z5G0T2"/>
<dbReference type="EMBL" id="CP030840">
    <property type="protein sequence ID" value="AXC12384.1"/>
    <property type="molecule type" value="Genomic_DNA"/>
</dbReference>
<name>A0A2Z5G0T2_9BACT</name>
<sequence>MKIICVEEHIIDQDLARAGQPRRQADAPYLTEVGSGDSGAMEDGDEQRPLPMDIAVTLKLAAEAGAERIAQMDKHGIDMQILSCSNPPQDAPPEKALELTRAVNDKLAAMVRANPTRFAAFASLPWQTPEAAVEELERIVKKLGFVGTMLLGRPGNDFLDNPRFEPILAKLDELRVPVYIHPGYPLPQVQQPYYGSLKKEVTARLSLFGWGWHNEAGVQLIRVLLSGAFDRYPNLQVISGHWGEMVPFYLQRLDDMIPPQISGLSRTISETFKEHVYVTPSGMMYLPHFEFVRKVLGEDRILYSVDYPYLTMAGARRFLETLPTSQWGKDKIAHTNAGKLFDI</sequence>
<dbReference type="Proteomes" id="UP000253606">
    <property type="component" value="Chromosome"/>
</dbReference>
<evidence type="ECO:0000256" key="2">
    <source>
        <dbReference type="SAM" id="MobiDB-lite"/>
    </source>
</evidence>
<feature type="region of interest" description="Disordered" evidence="2">
    <location>
        <begin position="17"/>
        <end position="47"/>
    </location>
</feature>
<dbReference type="Gene3D" id="3.20.20.140">
    <property type="entry name" value="Metal-dependent hydrolases"/>
    <property type="match status" value="1"/>
</dbReference>
<dbReference type="GO" id="GO:0019748">
    <property type="term" value="P:secondary metabolic process"/>
    <property type="evidence" value="ECO:0007669"/>
    <property type="project" value="TreeGrafter"/>
</dbReference>
<dbReference type="GO" id="GO:0016831">
    <property type="term" value="F:carboxy-lyase activity"/>
    <property type="evidence" value="ECO:0007669"/>
    <property type="project" value="InterPro"/>
</dbReference>
<evidence type="ECO:0000313" key="5">
    <source>
        <dbReference type="Proteomes" id="UP000253606"/>
    </source>
</evidence>
<dbReference type="InterPro" id="IPR032466">
    <property type="entry name" value="Metal_Hydrolase"/>
</dbReference>
<dbReference type="SUPFAM" id="SSF51556">
    <property type="entry name" value="Metallo-dependent hydrolases"/>
    <property type="match status" value="1"/>
</dbReference>
<proteinExistence type="predicted"/>
<dbReference type="OrthoDB" id="9777673at2"/>
<dbReference type="Pfam" id="PF04909">
    <property type="entry name" value="Amidohydro_2"/>
    <property type="match status" value="1"/>
</dbReference>
<dbReference type="PANTHER" id="PTHR21240">
    <property type="entry name" value="2-AMINO-3-CARBOXYLMUCONATE-6-SEMIALDEHYDE DECARBOXYLASE"/>
    <property type="match status" value="1"/>
</dbReference>
<dbReference type="RefSeq" id="WP_114207611.1">
    <property type="nucleotide sequence ID" value="NZ_CP030840.1"/>
</dbReference>
<dbReference type="GO" id="GO:0005829">
    <property type="term" value="C:cytosol"/>
    <property type="evidence" value="ECO:0007669"/>
    <property type="project" value="TreeGrafter"/>
</dbReference>
<dbReference type="KEGG" id="abas:ACPOL_3087"/>
<feature type="domain" description="Amidohydrolase-related" evidence="3">
    <location>
        <begin position="66"/>
        <end position="342"/>
    </location>
</feature>
<keyword evidence="1" id="KW-0456">Lyase</keyword>
<accession>A0A2Z5G0T2</accession>
<protein>
    <submittedName>
        <fullName evidence="4">Amidohydrolase family superfamily</fullName>
    </submittedName>
</protein>
<evidence type="ECO:0000256" key="1">
    <source>
        <dbReference type="ARBA" id="ARBA00023239"/>
    </source>
</evidence>
<dbReference type="GO" id="GO:0016787">
    <property type="term" value="F:hydrolase activity"/>
    <property type="evidence" value="ECO:0007669"/>
    <property type="project" value="UniProtKB-KW"/>
</dbReference>
<organism evidence="4 5">
    <name type="scientific">Acidisarcina polymorpha</name>
    <dbReference type="NCBI Taxonomy" id="2211140"/>
    <lineage>
        <taxon>Bacteria</taxon>
        <taxon>Pseudomonadati</taxon>
        <taxon>Acidobacteriota</taxon>
        <taxon>Terriglobia</taxon>
        <taxon>Terriglobales</taxon>
        <taxon>Acidobacteriaceae</taxon>
        <taxon>Acidisarcina</taxon>
    </lineage>
</organism>
<dbReference type="InterPro" id="IPR006680">
    <property type="entry name" value="Amidohydro-rel"/>
</dbReference>
<gene>
    <name evidence="4" type="ORF">ACPOL_3087</name>
</gene>
<dbReference type="InterPro" id="IPR032465">
    <property type="entry name" value="ACMSD"/>
</dbReference>
<evidence type="ECO:0000313" key="4">
    <source>
        <dbReference type="EMBL" id="AXC12384.1"/>
    </source>
</evidence>
<keyword evidence="5" id="KW-1185">Reference proteome</keyword>
<dbReference type="PANTHER" id="PTHR21240:SF30">
    <property type="entry name" value="AMIDOHYDROLASE-RELATED DOMAIN-CONTAINING PROTEIN-RELATED"/>
    <property type="match status" value="1"/>
</dbReference>
<reference evidence="4 5" key="1">
    <citation type="journal article" date="2018" name="Front. Microbiol.">
        <title>Hydrolytic Capabilities as a Key to Environmental Success: Chitinolytic and Cellulolytic Acidobacteria From Acidic Sub-arctic Soils and Boreal Peatlands.</title>
        <authorList>
            <person name="Belova S.E."/>
            <person name="Ravin N.V."/>
            <person name="Pankratov T.A."/>
            <person name="Rakitin A.L."/>
            <person name="Ivanova A.A."/>
            <person name="Beletsky A.V."/>
            <person name="Mardanov A.V."/>
            <person name="Sinninghe Damste J.S."/>
            <person name="Dedysh S.N."/>
        </authorList>
    </citation>
    <scope>NUCLEOTIDE SEQUENCE [LARGE SCALE GENOMIC DNA]</scope>
    <source>
        <strain evidence="4 5">SBC82</strain>
    </source>
</reference>